<feature type="domain" description="SAM" evidence="1">
    <location>
        <begin position="127"/>
        <end position="176"/>
    </location>
</feature>
<accession>A0A0A1X2G2</accession>
<dbReference type="SUPFAM" id="SSF47769">
    <property type="entry name" value="SAM/Pointed domain"/>
    <property type="match status" value="1"/>
</dbReference>
<sequence>MSGNQRVYRDNNSPLQPLTPLSVNADFSFQMGGDGSLTPHRGKLEVKPKLQLQQPHQGQPCCPPEVYRNPNPIRTKRQVCACVAATHIDSPLPQSKALFLNIHPPSLGHREEYSAILKTISRMHFALEQVGMLKYWDYLKRYGIDFNKFKKLTCKDLEYLGIRNPEHLAKLLKAVEMAGNMY</sequence>
<protein>
    <submittedName>
        <fullName evidence="2">SAM and SH3 domain-containing protein 3</fullName>
    </submittedName>
</protein>
<dbReference type="InterPro" id="IPR001660">
    <property type="entry name" value="SAM"/>
</dbReference>
<dbReference type="CDD" id="cd09487">
    <property type="entry name" value="SAM_superfamily"/>
    <property type="match status" value="1"/>
</dbReference>
<evidence type="ECO:0000313" key="2">
    <source>
        <dbReference type="EMBL" id="JAD04823.1"/>
    </source>
</evidence>
<dbReference type="GeneID" id="105215191"/>
<name>A0A0A1X2G2_ZEUCU</name>
<reference evidence="2" key="1">
    <citation type="submission" date="2014-11" db="EMBL/GenBank/DDBJ databases">
        <authorList>
            <person name="Geib S."/>
        </authorList>
    </citation>
    <scope>NUCLEOTIDE SEQUENCE</scope>
</reference>
<evidence type="ECO:0000259" key="1">
    <source>
        <dbReference type="Pfam" id="PF07647"/>
    </source>
</evidence>
<dbReference type="Gene3D" id="1.10.150.50">
    <property type="entry name" value="Transcription Factor, Ets-1"/>
    <property type="match status" value="1"/>
</dbReference>
<dbReference type="Pfam" id="PF07647">
    <property type="entry name" value="SAM_2"/>
    <property type="match status" value="1"/>
</dbReference>
<reference evidence="2" key="2">
    <citation type="journal article" date="2015" name="Gigascience">
        <title>Reconstructing a comprehensive transcriptome assembly of a white-pupal translocated strain of the pest fruit fly Bactrocera cucurbitae.</title>
        <authorList>
            <person name="Sim S.B."/>
            <person name="Calla B."/>
            <person name="Hall B."/>
            <person name="DeRego T."/>
            <person name="Geib S.M."/>
        </authorList>
    </citation>
    <scope>NUCLEOTIDE SEQUENCE</scope>
</reference>
<organism evidence="2">
    <name type="scientific">Zeugodacus cucurbitae</name>
    <name type="common">Melon fruit fly</name>
    <name type="synonym">Bactrocera cucurbitae</name>
    <dbReference type="NCBI Taxonomy" id="28588"/>
    <lineage>
        <taxon>Eukaryota</taxon>
        <taxon>Metazoa</taxon>
        <taxon>Ecdysozoa</taxon>
        <taxon>Arthropoda</taxon>
        <taxon>Hexapoda</taxon>
        <taxon>Insecta</taxon>
        <taxon>Pterygota</taxon>
        <taxon>Neoptera</taxon>
        <taxon>Endopterygota</taxon>
        <taxon>Diptera</taxon>
        <taxon>Brachycera</taxon>
        <taxon>Muscomorpha</taxon>
        <taxon>Tephritoidea</taxon>
        <taxon>Tephritidae</taxon>
        <taxon>Zeugodacus</taxon>
        <taxon>Zeugodacus</taxon>
    </lineage>
</organism>
<dbReference type="AlphaFoldDB" id="A0A0A1X2G2"/>
<dbReference type="InterPro" id="IPR013761">
    <property type="entry name" value="SAM/pointed_sf"/>
</dbReference>
<dbReference type="OrthoDB" id="1738025at2759"/>
<proteinExistence type="predicted"/>
<dbReference type="EMBL" id="GBXI01009469">
    <property type="protein sequence ID" value="JAD04823.1"/>
    <property type="molecule type" value="Transcribed_RNA"/>
</dbReference>
<gene>
    <name evidence="2" type="primary">SASH3</name>
    <name evidence="2" type="ORF">g.17919</name>
</gene>
<dbReference type="SMR" id="A0A0A1X2G2"/>